<dbReference type="EMBL" id="MU274906">
    <property type="protein sequence ID" value="KAI0090997.1"/>
    <property type="molecule type" value="Genomic_DNA"/>
</dbReference>
<comment type="caution">
    <text evidence="1">The sequence shown here is derived from an EMBL/GenBank/DDBJ whole genome shotgun (WGS) entry which is preliminary data.</text>
</comment>
<reference evidence="1" key="1">
    <citation type="journal article" date="2021" name="Environ. Microbiol.">
        <title>Gene family expansions and transcriptome signatures uncover fungal adaptations to wood decay.</title>
        <authorList>
            <person name="Hage H."/>
            <person name="Miyauchi S."/>
            <person name="Viragh M."/>
            <person name="Drula E."/>
            <person name="Min B."/>
            <person name="Chaduli D."/>
            <person name="Navarro D."/>
            <person name="Favel A."/>
            <person name="Norest M."/>
            <person name="Lesage-Meessen L."/>
            <person name="Balint B."/>
            <person name="Merenyi Z."/>
            <person name="de Eugenio L."/>
            <person name="Morin E."/>
            <person name="Martinez A.T."/>
            <person name="Baldrian P."/>
            <person name="Stursova M."/>
            <person name="Martinez M.J."/>
            <person name="Novotny C."/>
            <person name="Magnuson J.K."/>
            <person name="Spatafora J.W."/>
            <person name="Maurice S."/>
            <person name="Pangilinan J."/>
            <person name="Andreopoulos W."/>
            <person name="LaButti K."/>
            <person name="Hundley H."/>
            <person name="Na H."/>
            <person name="Kuo A."/>
            <person name="Barry K."/>
            <person name="Lipzen A."/>
            <person name="Henrissat B."/>
            <person name="Riley R."/>
            <person name="Ahrendt S."/>
            <person name="Nagy L.G."/>
            <person name="Grigoriev I.V."/>
            <person name="Martin F."/>
            <person name="Rosso M.N."/>
        </authorList>
    </citation>
    <scope>NUCLEOTIDE SEQUENCE</scope>
    <source>
        <strain evidence="1">CBS 384.51</strain>
    </source>
</reference>
<protein>
    <submittedName>
        <fullName evidence="1">Ctf8-domain-containing protein</fullName>
    </submittedName>
</protein>
<sequence length="140" mass="15205">MIIPINIATSSAGPTLPPQLAKFGTDELVLIELQGSLDVEGEISGQLVGKLDLETDPKKPTLLIGHHLLEGKLQNLAKPLAVMHKNSRESSKPGGEMVQEVDSSSSTEWDIVAVVRRKMVFTKRPMPMVGRVPVTTDTIR</sequence>
<gene>
    <name evidence="1" type="ORF">BDY19DRAFT_932960</name>
</gene>
<name>A0ACB8U9B6_9APHY</name>
<proteinExistence type="predicted"/>
<dbReference type="Proteomes" id="UP001055072">
    <property type="component" value="Unassembled WGS sequence"/>
</dbReference>
<accession>A0ACB8U9B6</accession>
<organism evidence="1 2">
    <name type="scientific">Irpex rosettiformis</name>
    <dbReference type="NCBI Taxonomy" id="378272"/>
    <lineage>
        <taxon>Eukaryota</taxon>
        <taxon>Fungi</taxon>
        <taxon>Dikarya</taxon>
        <taxon>Basidiomycota</taxon>
        <taxon>Agaricomycotina</taxon>
        <taxon>Agaricomycetes</taxon>
        <taxon>Polyporales</taxon>
        <taxon>Irpicaceae</taxon>
        <taxon>Irpex</taxon>
    </lineage>
</organism>
<keyword evidence="2" id="KW-1185">Reference proteome</keyword>
<evidence type="ECO:0000313" key="2">
    <source>
        <dbReference type="Proteomes" id="UP001055072"/>
    </source>
</evidence>
<evidence type="ECO:0000313" key="1">
    <source>
        <dbReference type="EMBL" id="KAI0090997.1"/>
    </source>
</evidence>